<dbReference type="SUPFAM" id="SSF64356">
    <property type="entry name" value="SNARE-like"/>
    <property type="match status" value="1"/>
</dbReference>
<comment type="subcellular location">
    <subcellularLocation>
        <location evidence="2">Cell membrane</location>
        <topology evidence="2">Lipid-anchor</topology>
        <orientation evidence="2">Cytoplasmic side</orientation>
    </subcellularLocation>
    <subcellularLocation>
        <location evidence="12">Cytoplasmic vesicle membrane</location>
        <topology evidence="12">Lipid-anchor</topology>
        <orientation evidence="12">Cytoplasmic side</orientation>
    </subcellularLocation>
    <subcellularLocation>
        <location evidence="3">Golgi apparatus membrane</location>
        <topology evidence="3">Lipid-anchor</topology>
        <orientation evidence="3">Cytoplasmic side</orientation>
    </subcellularLocation>
    <subcellularLocation>
        <location evidence="1">Golgi apparatus</location>
        <location evidence="1">trans-Golgi network membrane</location>
    </subcellularLocation>
</comment>
<keyword evidence="5" id="KW-1003">Cell membrane</keyword>
<comment type="caution">
    <text evidence="16">The sequence shown here is derived from an EMBL/GenBank/DDBJ whole genome shotgun (WGS) entry which is preliminary data.</text>
</comment>
<dbReference type="OMA" id="MINEIYM"/>
<evidence type="ECO:0000259" key="14">
    <source>
        <dbReference type="PROSITE" id="PS50859"/>
    </source>
</evidence>
<evidence type="ECO:0000256" key="1">
    <source>
        <dbReference type="ARBA" id="ARBA00004198"/>
    </source>
</evidence>
<dbReference type="GO" id="GO:0006888">
    <property type="term" value="P:endoplasmic reticulum to Golgi vesicle-mediated transport"/>
    <property type="evidence" value="ECO:0007669"/>
    <property type="project" value="TreeGrafter"/>
</dbReference>
<evidence type="ECO:0000256" key="11">
    <source>
        <dbReference type="ARBA" id="ARBA00025256"/>
    </source>
</evidence>
<reference evidence="16 17" key="1">
    <citation type="journal article" date="2016" name="Genome Biol. Evol.">
        <title>Gene Family Evolution Reflects Adaptation to Soil Environmental Stressors in the Genome of the Collembolan Orchesella cincta.</title>
        <authorList>
            <person name="Faddeeva-Vakhrusheva A."/>
            <person name="Derks M.F."/>
            <person name="Anvar S.Y."/>
            <person name="Agamennone V."/>
            <person name="Suring W."/>
            <person name="Smit S."/>
            <person name="van Straalen N.M."/>
            <person name="Roelofs D."/>
        </authorList>
    </citation>
    <scope>NUCLEOTIDE SEQUENCE [LARGE SCALE GENOMIC DNA]</scope>
    <source>
        <tissue evidence="16">Mixed pool</tissue>
    </source>
</reference>
<dbReference type="GO" id="GO:0005484">
    <property type="term" value="F:SNAP receptor activity"/>
    <property type="evidence" value="ECO:0007669"/>
    <property type="project" value="TreeGrafter"/>
</dbReference>
<organism evidence="16 17">
    <name type="scientific">Orchesella cincta</name>
    <name type="common">Springtail</name>
    <name type="synonym">Podura cincta</name>
    <dbReference type="NCBI Taxonomy" id="48709"/>
    <lineage>
        <taxon>Eukaryota</taxon>
        <taxon>Metazoa</taxon>
        <taxon>Ecdysozoa</taxon>
        <taxon>Arthropoda</taxon>
        <taxon>Hexapoda</taxon>
        <taxon>Collembola</taxon>
        <taxon>Entomobryomorpha</taxon>
        <taxon>Entomobryoidea</taxon>
        <taxon>Orchesellidae</taxon>
        <taxon>Orchesellinae</taxon>
        <taxon>Orchesella</taxon>
    </lineage>
</organism>
<evidence type="ECO:0000256" key="8">
    <source>
        <dbReference type="ARBA" id="ARBA00023139"/>
    </source>
</evidence>
<sequence length="201" mass="22886">MVKLFAISVIRRPLDGTPDGRCVLLKGSYDLASFGFFQRASVKEFMSFSSLTIVERTSPATRQSVKEQEFFCHVYVRVDGLSTVLVSDIDYPSRVAHTLMTKVLDDFSSKFEWRSVGPEALDAYRDLDQTLQRYQNPREADALTRIQTELDETKIIMHNTIEAVLERGEKLDDLVAKSDNLSAQSKMFYKTAKKTNSCCNF</sequence>
<evidence type="ECO:0000256" key="9">
    <source>
        <dbReference type="ARBA" id="ARBA00023288"/>
    </source>
</evidence>
<dbReference type="InterPro" id="IPR042855">
    <property type="entry name" value="V_SNARE_CC"/>
</dbReference>
<dbReference type="SMART" id="SM01270">
    <property type="entry name" value="Longin"/>
    <property type="match status" value="1"/>
</dbReference>
<dbReference type="GO" id="GO:0005886">
    <property type="term" value="C:plasma membrane"/>
    <property type="evidence" value="ECO:0007669"/>
    <property type="project" value="UniProtKB-SubCell"/>
</dbReference>
<dbReference type="PROSITE" id="PS50859">
    <property type="entry name" value="LONGIN"/>
    <property type="match status" value="1"/>
</dbReference>
<dbReference type="Gene3D" id="3.30.450.50">
    <property type="entry name" value="Longin domain"/>
    <property type="match status" value="1"/>
</dbReference>
<dbReference type="Pfam" id="PF00957">
    <property type="entry name" value="Synaptobrevin"/>
    <property type="match status" value="1"/>
</dbReference>
<evidence type="ECO:0000256" key="3">
    <source>
        <dbReference type="ARBA" id="ARBA00004444"/>
    </source>
</evidence>
<dbReference type="CDD" id="cd15867">
    <property type="entry name" value="R-SNARE_YKT6"/>
    <property type="match status" value="1"/>
</dbReference>
<dbReference type="CDD" id="cd14824">
    <property type="entry name" value="Longin"/>
    <property type="match status" value="1"/>
</dbReference>
<keyword evidence="9" id="KW-0449">Lipoprotein</keyword>
<evidence type="ECO:0000256" key="7">
    <source>
        <dbReference type="ARBA" id="ARBA00023136"/>
    </source>
</evidence>
<dbReference type="Pfam" id="PF13774">
    <property type="entry name" value="Longin"/>
    <property type="match status" value="1"/>
</dbReference>
<feature type="domain" description="V-SNARE coiled-coil homology" evidence="15">
    <location>
        <begin position="142"/>
        <end position="201"/>
    </location>
</feature>
<accession>A0A1D2N8V1</accession>
<evidence type="ECO:0000256" key="6">
    <source>
        <dbReference type="ARBA" id="ARBA00022481"/>
    </source>
</evidence>
<dbReference type="STRING" id="48709.A0A1D2N8V1"/>
<evidence type="ECO:0000256" key="2">
    <source>
        <dbReference type="ARBA" id="ARBA00004342"/>
    </source>
</evidence>
<evidence type="ECO:0000256" key="13">
    <source>
        <dbReference type="PROSITE-ProRule" id="PRU00290"/>
    </source>
</evidence>
<evidence type="ECO:0000256" key="10">
    <source>
        <dbReference type="ARBA" id="ARBA00023289"/>
    </source>
</evidence>
<dbReference type="PRINTS" id="PR00219">
    <property type="entry name" value="SYNAPTOBREVN"/>
</dbReference>
<comment type="function">
    <text evidence="11">Vesicular soluble NSF attachment protein receptor (v-SNARE) mediating vesicle docking and fusion to a specific acceptor cellular compartment. Functions in endoplasmic reticulum to Golgi transport; as part of a SNARE complex composed of GOSR1, GOSR2 and STX5. Functions in early/recycling endosome to TGN transport; as part of a SNARE complex composed of BET1L, GOSR1 and STX5. Has a S-palmitoyl transferase activity.</text>
</comment>
<evidence type="ECO:0000256" key="5">
    <source>
        <dbReference type="ARBA" id="ARBA00022475"/>
    </source>
</evidence>
<dbReference type="InterPro" id="IPR001388">
    <property type="entry name" value="Synaptobrevin-like"/>
</dbReference>
<dbReference type="EMBL" id="LJIJ01000143">
    <property type="protein sequence ID" value="ODN01683.1"/>
    <property type="molecule type" value="Genomic_DNA"/>
</dbReference>
<dbReference type="GO" id="GO:0000139">
    <property type="term" value="C:Golgi membrane"/>
    <property type="evidence" value="ECO:0007669"/>
    <property type="project" value="UniProtKB-SubCell"/>
</dbReference>
<dbReference type="PANTHER" id="PTHR45806:SF1">
    <property type="entry name" value="SYNAPTOBREVIN HOMOLOG YKT6"/>
    <property type="match status" value="1"/>
</dbReference>
<evidence type="ECO:0000313" key="17">
    <source>
        <dbReference type="Proteomes" id="UP000094527"/>
    </source>
</evidence>
<keyword evidence="10" id="KW-0636">Prenylation</keyword>
<keyword evidence="17" id="KW-1185">Reference proteome</keyword>
<evidence type="ECO:0000259" key="15">
    <source>
        <dbReference type="PROSITE" id="PS50892"/>
    </source>
</evidence>
<dbReference type="Proteomes" id="UP000094527">
    <property type="component" value="Unassembled WGS sequence"/>
</dbReference>
<gene>
    <name evidence="16" type="ORF">Ocin01_04978</name>
</gene>
<evidence type="ECO:0000313" key="16">
    <source>
        <dbReference type="EMBL" id="ODN01683.1"/>
    </source>
</evidence>
<comment type="similarity">
    <text evidence="4">Belongs to the synaptobrevin family.</text>
</comment>
<dbReference type="InterPro" id="IPR045848">
    <property type="entry name" value="R-SNARE_YKT6"/>
</dbReference>
<evidence type="ECO:0000256" key="12">
    <source>
        <dbReference type="ARBA" id="ARBA00025701"/>
    </source>
</evidence>
<dbReference type="AlphaFoldDB" id="A0A1D2N8V1"/>
<keyword evidence="6" id="KW-0488">Methylation</keyword>
<keyword evidence="7" id="KW-0472">Membrane</keyword>
<feature type="domain" description="Longin" evidence="14">
    <location>
        <begin position="9"/>
        <end position="131"/>
    </location>
</feature>
<dbReference type="OrthoDB" id="27923at2759"/>
<evidence type="ECO:0000256" key="4">
    <source>
        <dbReference type="ARBA" id="ARBA00008025"/>
    </source>
</evidence>
<name>A0A1D2N8V1_ORCCI</name>
<dbReference type="InterPro" id="IPR011012">
    <property type="entry name" value="Longin-like_dom_sf"/>
</dbReference>
<dbReference type="PANTHER" id="PTHR45806">
    <property type="entry name" value="SYNAPTOBREVIN HOMOLOG YKT6"/>
    <property type="match status" value="1"/>
</dbReference>
<keyword evidence="8" id="KW-0564">Palmitate</keyword>
<protein>
    <submittedName>
        <fullName evidence="16">Synaptobrevin YKT6</fullName>
    </submittedName>
</protein>
<keyword evidence="13" id="KW-0175">Coiled coil</keyword>
<dbReference type="Gene3D" id="1.20.5.110">
    <property type="match status" value="1"/>
</dbReference>
<dbReference type="GO" id="GO:0030659">
    <property type="term" value="C:cytoplasmic vesicle membrane"/>
    <property type="evidence" value="ECO:0007669"/>
    <property type="project" value="UniProtKB-SubCell"/>
</dbReference>
<dbReference type="InterPro" id="IPR010908">
    <property type="entry name" value="Longin_dom"/>
</dbReference>
<dbReference type="PROSITE" id="PS50892">
    <property type="entry name" value="V_SNARE"/>
    <property type="match status" value="1"/>
</dbReference>
<dbReference type="FunFam" id="1.20.5.110:FF:000020">
    <property type="entry name" value="synaptobrevin homolog YKT6"/>
    <property type="match status" value="1"/>
</dbReference>
<dbReference type="SUPFAM" id="SSF58038">
    <property type="entry name" value="SNARE fusion complex"/>
    <property type="match status" value="1"/>
</dbReference>
<proteinExistence type="inferred from homology"/>